<comment type="caution">
    <text evidence="2">The sequence shown here is derived from an EMBL/GenBank/DDBJ whole genome shotgun (WGS) entry which is preliminary data.</text>
</comment>
<organism evidence="2 3">
    <name type="scientific">Actinomadura syzygii</name>
    <dbReference type="NCBI Taxonomy" id="1427538"/>
    <lineage>
        <taxon>Bacteria</taxon>
        <taxon>Bacillati</taxon>
        <taxon>Actinomycetota</taxon>
        <taxon>Actinomycetes</taxon>
        <taxon>Streptosporangiales</taxon>
        <taxon>Thermomonosporaceae</taxon>
        <taxon>Actinomadura</taxon>
    </lineage>
</organism>
<dbReference type="OrthoDB" id="3480919at2"/>
<evidence type="ECO:0000313" key="2">
    <source>
        <dbReference type="EMBL" id="TYC18340.1"/>
    </source>
</evidence>
<keyword evidence="3" id="KW-1185">Reference proteome</keyword>
<name>A0A5D0UKK7_9ACTN</name>
<dbReference type="Proteomes" id="UP000322634">
    <property type="component" value="Unassembled WGS sequence"/>
</dbReference>
<accession>A0A5D0UKK7</accession>
<proteinExistence type="predicted"/>
<gene>
    <name evidence="2" type="ORF">FXF65_00790</name>
</gene>
<reference evidence="2 3" key="1">
    <citation type="submission" date="2019-08" db="EMBL/GenBank/DDBJ databases">
        <title>Actinomadura sp. nov. CYP1-5 isolated from mountain soil.</title>
        <authorList>
            <person name="Songsumanus A."/>
            <person name="Kuncharoen N."/>
            <person name="Kudo T."/>
            <person name="Yuki M."/>
            <person name="Igarashi Y."/>
            <person name="Tanasupawat S."/>
        </authorList>
    </citation>
    <scope>NUCLEOTIDE SEQUENCE [LARGE SCALE GENOMIC DNA]</scope>
    <source>
        <strain evidence="2 3">GKU157</strain>
    </source>
</reference>
<evidence type="ECO:0000313" key="3">
    <source>
        <dbReference type="Proteomes" id="UP000322634"/>
    </source>
</evidence>
<keyword evidence="1" id="KW-0732">Signal</keyword>
<feature type="chain" id="PRO_5022755680" evidence="1">
    <location>
        <begin position="27"/>
        <end position="117"/>
    </location>
</feature>
<dbReference type="RefSeq" id="WP_148347573.1">
    <property type="nucleotide sequence ID" value="NZ_JBHSBF010000019.1"/>
</dbReference>
<feature type="signal peptide" evidence="1">
    <location>
        <begin position="1"/>
        <end position="26"/>
    </location>
</feature>
<dbReference type="AlphaFoldDB" id="A0A5D0UKK7"/>
<evidence type="ECO:0000256" key="1">
    <source>
        <dbReference type="SAM" id="SignalP"/>
    </source>
</evidence>
<protein>
    <submittedName>
        <fullName evidence="2">Uncharacterized protein</fullName>
    </submittedName>
</protein>
<dbReference type="EMBL" id="VSFF01000001">
    <property type="protein sequence ID" value="TYC18340.1"/>
    <property type="molecule type" value="Genomic_DNA"/>
</dbReference>
<sequence>MRLVSVTVLGSALVAAGMLAPGTGEATATHHDEVRVSPDVARPGERVEVSSPQCTVGRHEVTSEAFDHPVVRGTATIRENTEPGAYTVTARCGRLSVKGQLRVAGRLVWPTLLSTAR</sequence>